<comment type="caution">
    <text evidence="1">The sequence shown here is derived from an EMBL/GenBank/DDBJ whole genome shotgun (WGS) entry which is preliminary data.</text>
</comment>
<reference evidence="1 2" key="1">
    <citation type="submission" date="2020-09" db="EMBL/GenBank/DDBJ databases">
        <title>TT11 complete genome.</title>
        <authorList>
            <person name="Wu Z."/>
        </authorList>
    </citation>
    <scope>NUCLEOTIDE SEQUENCE [LARGE SCALE GENOMIC DNA]</scope>
    <source>
        <strain evidence="1 2">TT11</strain>
    </source>
</reference>
<dbReference type="EMBL" id="JACVXB010000003">
    <property type="protein sequence ID" value="MBD0832455.1"/>
    <property type="molecule type" value="Genomic_DNA"/>
</dbReference>
<dbReference type="AlphaFoldDB" id="A0A8J6U7T0"/>
<organism evidence="1 2">
    <name type="scientific">Aestuariibaculum sediminum</name>
    <dbReference type="NCBI Taxonomy" id="2770637"/>
    <lineage>
        <taxon>Bacteria</taxon>
        <taxon>Pseudomonadati</taxon>
        <taxon>Bacteroidota</taxon>
        <taxon>Flavobacteriia</taxon>
        <taxon>Flavobacteriales</taxon>
        <taxon>Flavobacteriaceae</taxon>
    </lineage>
</organism>
<protein>
    <submittedName>
        <fullName evidence="1">Uncharacterized protein</fullName>
    </submittedName>
</protein>
<proteinExistence type="predicted"/>
<evidence type="ECO:0000313" key="1">
    <source>
        <dbReference type="EMBL" id="MBD0832455.1"/>
    </source>
</evidence>
<evidence type="ECO:0000313" key="2">
    <source>
        <dbReference type="Proteomes" id="UP000600588"/>
    </source>
</evidence>
<keyword evidence="2" id="KW-1185">Reference proteome</keyword>
<accession>A0A8J6U7T0</accession>
<name>A0A8J6U7T0_9FLAO</name>
<sequence>MLSVHCYGQDDILEFPKFILEDRFKNSISFSSEIPIYNVFKMYVEPQFGGLFENSLKSVVGITNFHQFYNFYDVGFNIGLTQQLNKSLKLIGVCNLGVMRFRTFDVAKPESYLVKVSLSYAF</sequence>
<dbReference type="Proteomes" id="UP000600588">
    <property type="component" value="Unassembled WGS sequence"/>
</dbReference>
<gene>
    <name evidence="1" type="ORF">ICJ83_09950</name>
</gene>